<evidence type="ECO:0000313" key="1">
    <source>
        <dbReference type="EMBL" id="KAJ7558388.1"/>
    </source>
</evidence>
<evidence type="ECO:0000313" key="2">
    <source>
        <dbReference type="Proteomes" id="UP001162992"/>
    </source>
</evidence>
<proteinExistence type="predicted"/>
<accession>A0ACC2DVN9</accession>
<reference evidence="2" key="1">
    <citation type="journal article" date="2024" name="Proc. Natl. Acad. Sci. U.S.A.">
        <title>Extraordinary preservation of gene collinearity over three hundred million years revealed in homosporous lycophytes.</title>
        <authorList>
            <person name="Li C."/>
            <person name="Wickell D."/>
            <person name="Kuo L.Y."/>
            <person name="Chen X."/>
            <person name="Nie B."/>
            <person name="Liao X."/>
            <person name="Peng D."/>
            <person name="Ji J."/>
            <person name="Jenkins J."/>
            <person name="Williams M."/>
            <person name="Shu S."/>
            <person name="Plott C."/>
            <person name="Barry K."/>
            <person name="Rajasekar S."/>
            <person name="Grimwood J."/>
            <person name="Han X."/>
            <person name="Sun S."/>
            <person name="Hou Z."/>
            <person name="He W."/>
            <person name="Dai G."/>
            <person name="Sun C."/>
            <person name="Schmutz J."/>
            <person name="Leebens-Mack J.H."/>
            <person name="Li F.W."/>
            <person name="Wang L."/>
        </authorList>
    </citation>
    <scope>NUCLEOTIDE SEQUENCE [LARGE SCALE GENOMIC DNA]</scope>
    <source>
        <strain evidence="2">cv. PW_Plant_1</strain>
    </source>
</reference>
<keyword evidence="2" id="KW-1185">Reference proteome</keyword>
<protein>
    <submittedName>
        <fullName evidence="1">Uncharacterized protein</fullName>
    </submittedName>
</protein>
<dbReference type="EMBL" id="CM055095">
    <property type="protein sequence ID" value="KAJ7558388.1"/>
    <property type="molecule type" value="Genomic_DNA"/>
</dbReference>
<name>A0ACC2DVN9_DIPCM</name>
<dbReference type="Proteomes" id="UP001162992">
    <property type="component" value="Chromosome 4"/>
</dbReference>
<sequence length="129" mass="13685">MCGAASTSASPLATRQRTVPSRPTSASSSNVVTTSSTIASIPPPSVAVLSSYVPSITIASSIPPTSLTSSVSTPLFNINPLDFQISPDTFDWMKIFNLTPQSPTSPSILDTTLQFPIVYFTRDQSKVNF</sequence>
<gene>
    <name evidence="1" type="ORF">O6H91_04G037200</name>
</gene>
<comment type="caution">
    <text evidence="1">The sequence shown here is derived from an EMBL/GenBank/DDBJ whole genome shotgun (WGS) entry which is preliminary data.</text>
</comment>
<organism evidence="1 2">
    <name type="scientific">Diphasiastrum complanatum</name>
    <name type="common">Issler's clubmoss</name>
    <name type="synonym">Lycopodium complanatum</name>
    <dbReference type="NCBI Taxonomy" id="34168"/>
    <lineage>
        <taxon>Eukaryota</taxon>
        <taxon>Viridiplantae</taxon>
        <taxon>Streptophyta</taxon>
        <taxon>Embryophyta</taxon>
        <taxon>Tracheophyta</taxon>
        <taxon>Lycopodiopsida</taxon>
        <taxon>Lycopodiales</taxon>
        <taxon>Lycopodiaceae</taxon>
        <taxon>Lycopodioideae</taxon>
        <taxon>Diphasiastrum</taxon>
    </lineage>
</organism>